<sequence length="456" mass="53092">MENIFPTFRKKYGDIFTIWYGEKPFVHFTSFESISENFIKNGEAFSGREKNEMFLELLRDGHHGMTLIDGPVWKEHRRFTMQILRTFSLGKLMQERILTEVSWMLDDLRKQLKSGNNEISIQKSIDVAVGSVINSIMYGNSFDEKSLNDFYAIKEVLKRGSRMISNFAFKVMLRDPYQILRRLPYFSGMFSEVKGIMDEMKAMFYNKINERRATINFDEDSEPSDYVEAYLRQQKKLDDAGEKGHSYTPRDKQLFGNVFDLWLAGQESTAYTLAWIVLYLIKDQKAQKKLQTEFSNIIGSNRYITLEDKNSLSYLNAVIAESQRLGNLLVTNIPRRLTEDINYHGFTLKKDTIVCPEISQVLYDEKIFPEPHKFLPERFLDSNEKFQTKPELIPFSIGKRACLGESMARAELLLFTANLFNQFEITDLESKPANTTRIMGSAVQPEPFVCQLKERF</sequence>
<dbReference type="PANTHER" id="PTHR24300">
    <property type="entry name" value="CYTOCHROME P450 508A4-RELATED"/>
    <property type="match status" value="1"/>
</dbReference>
<dbReference type="GO" id="GO:0006805">
    <property type="term" value="P:xenobiotic metabolic process"/>
    <property type="evidence" value="ECO:0007669"/>
    <property type="project" value="TreeGrafter"/>
</dbReference>
<keyword evidence="9" id="KW-1185">Reference proteome</keyword>
<evidence type="ECO:0000256" key="4">
    <source>
        <dbReference type="ARBA" id="ARBA00023002"/>
    </source>
</evidence>
<keyword evidence="4 8" id="KW-0560">Oxidoreductase</keyword>
<evidence type="ECO:0000256" key="3">
    <source>
        <dbReference type="ARBA" id="ARBA00022723"/>
    </source>
</evidence>
<dbReference type="GO" id="GO:0020037">
    <property type="term" value="F:heme binding"/>
    <property type="evidence" value="ECO:0007669"/>
    <property type="project" value="InterPro"/>
</dbReference>
<evidence type="ECO:0000256" key="5">
    <source>
        <dbReference type="ARBA" id="ARBA00023004"/>
    </source>
</evidence>
<dbReference type="GO" id="GO:0005506">
    <property type="term" value="F:iron ion binding"/>
    <property type="evidence" value="ECO:0007669"/>
    <property type="project" value="InterPro"/>
</dbReference>
<evidence type="ECO:0000313" key="10">
    <source>
        <dbReference type="WBParaSite" id="PDA_v2.g27832.t1"/>
    </source>
</evidence>
<dbReference type="InterPro" id="IPR050182">
    <property type="entry name" value="Cytochrome_P450_fam2"/>
</dbReference>
<keyword evidence="3 7" id="KW-0479">Metal-binding</keyword>
<dbReference type="InterPro" id="IPR002401">
    <property type="entry name" value="Cyt_P450_E_grp-I"/>
</dbReference>
<evidence type="ECO:0000256" key="2">
    <source>
        <dbReference type="ARBA" id="ARBA00010617"/>
    </source>
</evidence>
<dbReference type="InterPro" id="IPR017972">
    <property type="entry name" value="Cyt_P450_CS"/>
</dbReference>
<dbReference type="Proteomes" id="UP000887578">
    <property type="component" value="Unplaced"/>
</dbReference>
<evidence type="ECO:0000256" key="7">
    <source>
        <dbReference type="PIRSR" id="PIRSR602401-1"/>
    </source>
</evidence>
<comment type="similarity">
    <text evidence="2 8">Belongs to the cytochrome P450 family.</text>
</comment>
<evidence type="ECO:0000256" key="6">
    <source>
        <dbReference type="ARBA" id="ARBA00023033"/>
    </source>
</evidence>
<keyword evidence="7 8" id="KW-0349">Heme</keyword>
<dbReference type="PRINTS" id="PR00385">
    <property type="entry name" value="P450"/>
</dbReference>
<evidence type="ECO:0000313" key="9">
    <source>
        <dbReference type="Proteomes" id="UP000887578"/>
    </source>
</evidence>
<dbReference type="PANTHER" id="PTHR24300:SF369">
    <property type="entry name" value="CYTOCHROME P450 FAMILY"/>
    <property type="match status" value="1"/>
</dbReference>
<dbReference type="InterPro" id="IPR036396">
    <property type="entry name" value="Cyt_P450_sf"/>
</dbReference>
<dbReference type="AlphaFoldDB" id="A0A914QEL5"/>
<accession>A0A914QEL5</accession>
<proteinExistence type="inferred from homology"/>
<protein>
    <submittedName>
        <fullName evidence="10">Cytochrome P450</fullName>
    </submittedName>
</protein>
<dbReference type="Gene3D" id="1.10.630.10">
    <property type="entry name" value="Cytochrome P450"/>
    <property type="match status" value="1"/>
</dbReference>
<reference evidence="10" key="1">
    <citation type="submission" date="2022-11" db="UniProtKB">
        <authorList>
            <consortium name="WormBaseParasite"/>
        </authorList>
    </citation>
    <scope>IDENTIFICATION</scope>
</reference>
<evidence type="ECO:0000256" key="1">
    <source>
        <dbReference type="ARBA" id="ARBA00001971"/>
    </source>
</evidence>
<dbReference type="PROSITE" id="PS00086">
    <property type="entry name" value="CYTOCHROME_P450"/>
    <property type="match status" value="1"/>
</dbReference>
<dbReference type="FunFam" id="1.10.630.10:FF:000036">
    <property type="entry name" value="CYtochrome P450 family"/>
    <property type="match status" value="1"/>
</dbReference>
<name>A0A914QEL5_9BILA</name>
<keyword evidence="6 8" id="KW-0503">Monooxygenase</keyword>
<dbReference type="Pfam" id="PF00067">
    <property type="entry name" value="p450"/>
    <property type="match status" value="1"/>
</dbReference>
<dbReference type="GO" id="GO:0016712">
    <property type="term" value="F:oxidoreductase activity, acting on paired donors, with incorporation or reduction of molecular oxygen, reduced flavin or flavoprotein as one donor, and incorporation of one atom of oxygen"/>
    <property type="evidence" value="ECO:0007669"/>
    <property type="project" value="TreeGrafter"/>
</dbReference>
<dbReference type="SUPFAM" id="SSF48264">
    <property type="entry name" value="Cytochrome P450"/>
    <property type="match status" value="1"/>
</dbReference>
<dbReference type="WBParaSite" id="PDA_v2.g27832.t1">
    <property type="protein sequence ID" value="PDA_v2.g27832.t1"/>
    <property type="gene ID" value="PDA_v2.g27832"/>
</dbReference>
<dbReference type="PRINTS" id="PR00463">
    <property type="entry name" value="EP450I"/>
</dbReference>
<dbReference type="GO" id="GO:0006082">
    <property type="term" value="P:organic acid metabolic process"/>
    <property type="evidence" value="ECO:0007669"/>
    <property type="project" value="TreeGrafter"/>
</dbReference>
<organism evidence="9 10">
    <name type="scientific">Panagrolaimus davidi</name>
    <dbReference type="NCBI Taxonomy" id="227884"/>
    <lineage>
        <taxon>Eukaryota</taxon>
        <taxon>Metazoa</taxon>
        <taxon>Ecdysozoa</taxon>
        <taxon>Nematoda</taxon>
        <taxon>Chromadorea</taxon>
        <taxon>Rhabditida</taxon>
        <taxon>Tylenchina</taxon>
        <taxon>Panagrolaimomorpha</taxon>
        <taxon>Panagrolaimoidea</taxon>
        <taxon>Panagrolaimidae</taxon>
        <taxon>Panagrolaimus</taxon>
    </lineage>
</organism>
<dbReference type="GO" id="GO:0005737">
    <property type="term" value="C:cytoplasm"/>
    <property type="evidence" value="ECO:0007669"/>
    <property type="project" value="TreeGrafter"/>
</dbReference>
<evidence type="ECO:0000256" key="8">
    <source>
        <dbReference type="RuleBase" id="RU000461"/>
    </source>
</evidence>
<keyword evidence="5 7" id="KW-0408">Iron</keyword>
<comment type="cofactor">
    <cofactor evidence="1 7">
        <name>heme</name>
        <dbReference type="ChEBI" id="CHEBI:30413"/>
    </cofactor>
</comment>
<dbReference type="InterPro" id="IPR001128">
    <property type="entry name" value="Cyt_P450"/>
</dbReference>
<dbReference type="CDD" id="cd20617">
    <property type="entry name" value="CYP1_2-like"/>
    <property type="match status" value="1"/>
</dbReference>
<feature type="binding site" description="axial binding residue" evidence="7">
    <location>
        <position position="402"/>
    </location>
    <ligand>
        <name>heme</name>
        <dbReference type="ChEBI" id="CHEBI:30413"/>
    </ligand>
    <ligandPart>
        <name>Fe</name>
        <dbReference type="ChEBI" id="CHEBI:18248"/>
    </ligandPart>
</feature>